<dbReference type="SMART" id="SM00382">
    <property type="entry name" value="AAA"/>
    <property type="match status" value="1"/>
</dbReference>
<evidence type="ECO:0000313" key="5">
    <source>
        <dbReference type="EMBL" id="MDP9822054.1"/>
    </source>
</evidence>
<dbReference type="Proteomes" id="UP001240447">
    <property type="component" value="Unassembled WGS sequence"/>
</dbReference>
<gene>
    <name evidence="5" type="ORF">J2S59_001863</name>
</gene>
<dbReference type="InterPro" id="IPR050093">
    <property type="entry name" value="ABC_SmlMolc_Importer"/>
</dbReference>
<dbReference type="GO" id="GO:0005524">
    <property type="term" value="F:ATP binding"/>
    <property type="evidence" value="ECO:0007669"/>
    <property type="project" value="UniProtKB-KW"/>
</dbReference>
<dbReference type="InterPro" id="IPR027417">
    <property type="entry name" value="P-loop_NTPase"/>
</dbReference>
<evidence type="ECO:0000256" key="1">
    <source>
        <dbReference type="ARBA" id="ARBA00022448"/>
    </source>
</evidence>
<dbReference type="SUPFAM" id="SSF52540">
    <property type="entry name" value="P-loop containing nucleoside triphosphate hydrolases"/>
    <property type="match status" value="1"/>
</dbReference>
<keyword evidence="1" id="KW-0813">Transport</keyword>
<name>A0ABT9NNR0_9ACTN</name>
<accession>A0ABT9NNR0</accession>
<evidence type="ECO:0000256" key="3">
    <source>
        <dbReference type="ARBA" id="ARBA00022840"/>
    </source>
</evidence>
<dbReference type="EMBL" id="JAUSQM010000001">
    <property type="protein sequence ID" value="MDP9822054.1"/>
    <property type="molecule type" value="Genomic_DNA"/>
</dbReference>
<dbReference type="PANTHER" id="PTHR42781:SF4">
    <property type="entry name" value="SPERMIDINE_PUTRESCINE IMPORT ATP-BINDING PROTEIN POTA"/>
    <property type="match status" value="1"/>
</dbReference>
<feature type="domain" description="ABC transporter" evidence="4">
    <location>
        <begin position="4"/>
        <end position="234"/>
    </location>
</feature>
<organism evidence="5 6">
    <name type="scientific">Nocardioides massiliensis</name>
    <dbReference type="NCBI Taxonomy" id="1325935"/>
    <lineage>
        <taxon>Bacteria</taxon>
        <taxon>Bacillati</taxon>
        <taxon>Actinomycetota</taxon>
        <taxon>Actinomycetes</taxon>
        <taxon>Propionibacteriales</taxon>
        <taxon>Nocardioidaceae</taxon>
        <taxon>Nocardioides</taxon>
    </lineage>
</organism>
<dbReference type="Pfam" id="PF00005">
    <property type="entry name" value="ABC_tran"/>
    <property type="match status" value="1"/>
</dbReference>
<dbReference type="InterPro" id="IPR017871">
    <property type="entry name" value="ABC_transporter-like_CS"/>
</dbReference>
<protein>
    <submittedName>
        <fullName evidence="5">Iron(III) transport system ATP-binding protein</fullName>
    </submittedName>
</protein>
<dbReference type="InterPro" id="IPR003593">
    <property type="entry name" value="AAA+_ATPase"/>
</dbReference>
<dbReference type="PROSITE" id="PS00211">
    <property type="entry name" value="ABC_TRANSPORTER_1"/>
    <property type="match status" value="1"/>
</dbReference>
<evidence type="ECO:0000259" key="4">
    <source>
        <dbReference type="PROSITE" id="PS50893"/>
    </source>
</evidence>
<dbReference type="SUPFAM" id="SSF50331">
    <property type="entry name" value="MOP-like"/>
    <property type="match status" value="1"/>
</dbReference>
<dbReference type="InterPro" id="IPR008995">
    <property type="entry name" value="Mo/tungstate-bd_C_term_dom"/>
</dbReference>
<keyword evidence="2" id="KW-0547">Nucleotide-binding</keyword>
<evidence type="ECO:0000256" key="2">
    <source>
        <dbReference type="ARBA" id="ARBA00022741"/>
    </source>
</evidence>
<keyword evidence="3 5" id="KW-0067">ATP-binding</keyword>
<comment type="caution">
    <text evidence="5">The sequence shown here is derived from an EMBL/GenBank/DDBJ whole genome shotgun (WGS) entry which is preliminary data.</text>
</comment>
<keyword evidence="6" id="KW-1185">Reference proteome</keyword>
<dbReference type="InterPro" id="IPR003439">
    <property type="entry name" value="ABC_transporter-like_ATP-bd"/>
</dbReference>
<sequence>MSEVRVRDLVFAYAGPPVLDGIDLDVASGSLTSLIGPSGCGKTTLLRLLAGFERPSAGQILLGDREVAGARFVPADRRRIGIVPQEGALFPHLRVADNVGFALPRRARDREARIAELLDLIGLAGYGDRYPRELSGGQQQRVALARALAPRPDVVLLDEPFASLDASTRHEVRREVRRALHEEQATALMVTHDREEALSVADQVVVLGGGRVAQAGRPEEVYRRPATAAVATLLGRASLLPVLHQTATSVVCALGEAPVGSSAAANGPAAVLVRPEQVLLTPARAGEEAAAVVLDAELLGPVWRVRLQAAEHVVEAAVSITSAIPEVGSRTHTHLVGTVHLVPAVSRGAGES</sequence>
<evidence type="ECO:0000313" key="6">
    <source>
        <dbReference type="Proteomes" id="UP001240447"/>
    </source>
</evidence>
<dbReference type="PROSITE" id="PS50893">
    <property type="entry name" value="ABC_TRANSPORTER_2"/>
    <property type="match status" value="1"/>
</dbReference>
<dbReference type="Gene3D" id="3.40.50.300">
    <property type="entry name" value="P-loop containing nucleotide triphosphate hydrolases"/>
    <property type="match status" value="1"/>
</dbReference>
<proteinExistence type="predicted"/>
<dbReference type="PANTHER" id="PTHR42781">
    <property type="entry name" value="SPERMIDINE/PUTRESCINE IMPORT ATP-BINDING PROTEIN POTA"/>
    <property type="match status" value="1"/>
</dbReference>
<reference evidence="5 6" key="1">
    <citation type="submission" date="2023-07" db="EMBL/GenBank/DDBJ databases">
        <title>Sequencing the genomes of 1000 actinobacteria strains.</title>
        <authorList>
            <person name="Klenk H.-P."/>
        </authorList>
    </citation>
    <scope>NUCLEOTIDE SEQUENCE [LARGE SCALE GENOMIC DNA]</scope>
    <source>
        <strain evidence="5 6">GD13</strain>
    </source>
</reference>
<dbReference type="RefSeq" id="WP_306825037.1">
    <property type="nucleotide sequence ID" value="NZ_JAUSQM010000001.1"/>
</dbReference>